<evidence type="ECO:0000313" key="2">
    <source>
        <dbReference type="EMBL" id="RWS20159.1"/>
    </source>
</evidence>
<keyword evidence="3" id="KW-1185">Reference proteome</keyword>
<protein>
    <submittedName>
        <fullName evidence="2">Secreted protein-like protein</fullName>
    </submittedName>
</protein>
<dbReference type="GO" id="GO:0001517">
    <property type="term" value="F:N-acetylglucosamine 6-O-sulfotransferase activity"/>
    <property type="evidence" value="ECO:0007669"/>
    <property type="project" value="TreeGrafter"/>
</dbReference>
<dbReference type="STRING" id="299467.A0A443RYM5"/>
<dbReference type="InterPro" id="IPR000863">
    <property type="entry name" value="Sulfotransferase_dom"/>
</dbReference>
<dbReference type="OrthoDB" id="6138663at2759"/>
<dbReference type="GO" id="GO:0006044">
    <property type="term" value="P:N-acetylglucosamine metabolic process"/>
    <property type="evidence" value="ECO:0007669"/>
    <property type="project" value="TreeGrafter"/>
</dbReference>
<comment type="caution">
    <text evidence="2">The sequence shown here is derived from an EMBL/GenBank/DDBJ whole genome shotgun (WGS) entry which is preliminary data.</text>
</comment>
<dbReference type="EMBL" id="NCKV01019617">
    <property type="protein sequence ID" value="RWS20159.1"/>
    <property type="molecule type" value="Genomic_DNA"/>
</dbReference>
<sequence>MFSLNNELAEDIHLSISKTVLKEIQNYFETANFEDVDYNDNIKSPQMMTIIIVAYWRSGSSFLGDLLQQNKNTYYSFEPLRMITVTDGNYIPVVNLSNAFDFLNHVLSCNFKAIAEYEKVVRKLYFFERNKFLQLYCKLMKANDTSEIMEKVCSMSKLHIIKLIRLTLKQVFQFMETLKNKETVKIVHLVRDPRAMFNSRFQLDWCMNDECGDIKTTCGLMAENFETFNEMKKRFPYNVFQIKFEHLALDTINSSNELFK</sequence>
<dbReference type="AlphaFoldDB" id="A0A443RYM5"/>
<dbReference type="Gene3D" id="3.40.50.300">
    <property type="entry name" value="P-loop containing nucleotide triphosphate hydrolases"/>
    <property type="match status" value="1"/>
</dbReference>
<dbReference type="InterPro" id="IPR051135">
    <property type="entry name" value="Gal/GlcNAc/GalNAc_ST"/>
</dbReference>
<reference evidence="2 3" key="1">
    <citation type="journal article" date="2018" name="Gigascience">
        <title>Genomes of trombidid mites reveal novel predicted allergens and laterally-transferred genes associated with secondary metabolism.</title>
        <authorList>
            <person name="Dong X."/>
            <person name="Chaisiri K."/>
            <person name="Xia D."/>
            <person name="Armstrong S.D."/>
            <person name="Fang Y."/>
            <person name="Donnelly M.J."/>
            <person name="Kadowaki T."/>
            <person name="McGarry J.W."/>
            <person name="Darby A.C."/>
            <person name="Makepeace B.L."/>
        </authorList>
    </citation>
    <scope>NUCLEOTIDE SEQUENCE [LARGE SCALE GENOMIC DNA]</scope>
    <source>
        <strain evidence="2">UoL-UT</strain>
    </source>
</reference>
<organism evidence="2 3">
    <name type="scientific">Leptotrombidium deliense</name>
    <dbReference type="NCBI Taxonomy" id="299467"/>
    <lineage>
        <taxon>Eukaryota</taxon>
        <taxon>Metazoa</taxon>
        <taxon>Ecdysozoa</taxon>
        <taxon>Arthropoda</taxon>
        <taxon>Chelicerata</taxon>
        <taxon>Arachnida</taxon>
        <taxon>Acari</taxon>
        <taxon>Acariformes</taxon>
        <taxon>Trombidiformes</taxon>
        <taxon>Prostigmata</taxon>
        <taxon>Anystina</taxon>
        <taxon>Parasitengona</taxon>
        <taxon>Trombiculoidea</taxon>
        <taxon>Trombiculidae</taxon>
        <taxon>Leptotrombidium</taxon>
    </lineage>
</organism>
<dbReference type="GO" id="GO:0006790">
    <property type="term" value="P:sulfur compound metabolic process"/>
    <property type="evidence" value="ECO:0007669"/>
    <property type="project" value="TreeGrafter"/>
</dbReference>
<dbReference type="PANTHER" id="PTHR10704:SF44">
    <property type="entry name" value="LD35051P-RELATED"/>
    <property type="match status" value="1"/>
</dbReference>
<dbReference type="PANTHER" id="PTHR10704">
    <property type="entry name" value="CARBOHYDRATE SULFOTRANSFERASE"/>
    <property type="match status" value="1"/>
</dbReference>
<name>A0A443RYM5_9ACAR</name>
<accession>A0A443RYM5</accession>
<dbReference type="Pfam" id="PF00685">
    <property type="entry name" value="Sulfotransfer_1"/>
    <property type="match status" value="1"/>
</dbReference>
<evidence type="ECO:0000259" key="1">
    <source>
        <dbReference type="Pfam" id="PF00685"/>
    </source>
</evidence>
<feature type="domain" description="Sulfotransferase" evidence="1">
    <location>
        <begin position="50"/>
        <end position="258"/>
    </location>
</feature>
<dbReference type="InterPro" id="IPR027417">
    <property type="entry name" value="P-loop_NTPase"/>
</dbReference>
<gene>
    <name evidence="2" type="ORF">B4U80_14317</name>
</gene>
<dbReference type="VEuPathDB" id="VectorBase:LDEU011881"/>
<proteinExistence type="predicted"/>
<evidence type="ECO:0000313" key="3">
    <source>
        <dbReference type="Proteomes" id="UP000288716"/>
    </source>
</evidence>
<dbReference type="SUPFAM" id="SSF52540">
    <property type="entry name" value="P-loop containing nucleoside triphosphate hydrolases"/>
    <property type="match status" value="1"/>
</dbReference>
<dbReference type="Proteomes" id="UP000288716">
    <property type="component" value="Unassembled WGS sequence"/>
</dbReference>